<accession>A0A2S9YYD8</accession>
<reference evidence="1 2" key="1">
    <citation type="submission" date="2018-03" db="EMBL/GenBank/DDBJ databases">
        <title>Draft Genome Sequences of the Obligatory Marine Myxobacteria Enhygromyxa salina SWB007.</title>
        <authorList>
            <person name="Poehlein A."/>
            <person name="Moghaddam J.A."/>
            <person name="Harms H."/>
            <person name="Alanjari M."/>
            <person name="Koenig G.M."/>
            <person name="Daniel R."/>
            <person name="Schaeberle T.F."/>
        </authorList>
    </citation>
    <scope>NUCLEOTIDE SEQUENCE [LARGE SCALE GENOMIC DNA]</scope>
    <source>
        <strain evidence="1 2">SWB007</strain>
    </source>
</reference>
<comment type="caution">
    <text evidence="1">The sequence shown here is derived from an EMBL/GenBank/DDBJ whole genome shotgun (WGS) entry which is preliminary data.</text>
</comment>
<dbReference type="AlphaFoldDB" id="A0A2S9YYD8"/>
<protein>
    <submittedName>
        <fullName evidence="1">Uncharacterized protein</fullName>
    </submittedName>
</protein>
<dbReference type="Proteomes" id="UP000238823">
    <property type="component" value="Unassembled WGS sequence"/>
</dbReference>
<name>A0A2S9YYD8_9BACT</name>
<proteinExistence type="predicted"/>
<sequence length="119" mass="13360">MSYAEAADVLSGEYGVHGWDADGKPVALVTKPSEKQPGMIGKLLGLQQRLEVEVRELERPTEPEILRKALTGRLAGLKPEFVDGAESMVLDDLISLVCESIDYRLEQVRSLRPWRKTRR</sequence>
<evidence type="ECO:0000313" key="1">
    <source>
        <dbReference type="EMBL" id="PRQ10094.1"/>
    </source>
</evidence>
<gene>
    <name evidence="1" type="ORF">ENSA7_03000</name>
</gene>
<organism evidence="1 2">
    <name type="scientific">Enhygromyxa salina</name>
    <dbReference type="NCBI Taxonomy" id="215803"/>
    <lineage>
        <taxon>Bacteria</taxon>
        <taxon>Pseudomonadati</taxon>
        <taxon>Myxococcota</taxon>
        <taxon>Polyangia</taxon>
        <taxon>Nannocystales</taxon>
        <taxon>Nannocystaceae</taxon>
        <taxon>Enhygromyxa</taxon>
    </lineage>
</organism>
<evidence type="ECO:0000313" key="2">
    <source>
        <dbReference type="Proteomes" id="UP000238823"/>
    </source>
</evidence>
<dbReference type="EMBL" id="PVNL01000004">
    <property type="protein sequence ID" value="PRQ10094.1"/>
    <property type="molecule type" value="Genomic_DNA"/>
</dbReference>